<dbReference type="InterPro" id="IPR031100">
    <property type="entry name" value="LOG_fam"/>
</dbReference>
<proteinExistence type="inferred from homology"/>
<evidence type="ECO:0000256" key="2">
    <source>
        <dbReference type="ARBA" id="ARBA00006763"/>
    </source>
</evidence>
<organism evidence="4 5">
    <name type="scientific">Persicobacter diffluens</name>
    <dbReference type="NCBI Taxonomy" id="981"/>
    <lineage>
        <taxon>Bacteria</taxon>
        <taxon>Pseudomonadati</taxon>
        <taxon>Bacteroidota</taxon>
        <taxon>Cytophagia</taxon>
        <taxon>Cytophagales</taxon>
        <taxon>Persicobacteraceae</taxon>
        <taxon>Persicobacter</taxon>
    </lineage>
</organism>
<name>A0AAN4W431_9BACT</name>
<evidence type="ECO:0000256" key="1">
    <source>
        <dbReference type="ARBA" id="ARBA00000274"/>
    </source>
</evidence>
<dbReference type="InterPro" id="IPR005269">
    <property type="entry name" value="LOG"/>
</dbReference>
<dbReference type="RefSeq" id="WP_338238787.1">
    <property type="nucleotide sequence ID" value="NZ_BQKE01000003.1"/>
</dbReference>
<comment type="similarity">
    <text evidence="2 3">Belongs to the LOG family.</text>
</comment>
<keyword evidence="3" id="KW-0203">Cytokinin biosynthesis</keyword>
<protein>
    <recommendedName>
        <fullName evidence="3">Cytokinin riboside 5'-monophosphate phosphoribohydrolase</fullName>
        <ecNumber evidence="3">3.2.2.n1</ecNumber>
    </recommendedName>
</protein>
<dbReference type="EMBL" id="BQKE01000003">
    <property type="protein sequence ID" value="GJM63650.1"/>
    <property type="molecule type" value="Genomic_DNA"/>
</dbReference>
<gene>
    <name evidence="4" type="ORF">PEDI_42020</name>
</gene>
<dbReference type="AlphaFoldDB" id="A0AAN4W431"/>
<dbReference type="PANTHER" id="PTHR31223:SF70">
    <property type="entry name" value="LOG FAMILY PROTEIN YJL055W"/>
    <property type="match status" value="1"/>
</dbReference>
<dbReference type="EC" id="3.2.2.n1" evidence="3"/>
<dbReference type="NCBIfam" id="TIGR00730">
    <property type="entry name" value="Rossman fold protein, TIGR00730 family"/>
    <property type="match status" value="1"/>
</dbReference>
<dbReference type="Proteomes" id="UP001310022">
    <property type="component" value="Unassembled WGS sequence"/>
</dbReference>
<dbReference type="SUPFAM" id="SSF102405">
    <property type="entry name" value="MCP/YpsA-like"/>
    <property type="match status" value="1"/>
</dbReference>
<evidence type="ECO:0000313" key="5">
    <source>
        <dbReference type="Proteomes" id="UP001310022"/>
    </source>
</evidence>
<dbReference type="GO" id="GO:0009691">
    <property type="term" value="P:cytokinin biosynthetic process"/>
    <property type="evidence" value="ECO:0007669"/>
    <property type="project" value="UniProtKB-UniRule"/>
</dbReference>
<dbReference type="PANTHER" id="PTHR31223">
    <property type="entry name" value="LOG FAMILY PROTEIN YJL055W"/>
    <property type="match status" value="1"/>
</dbReference>
<accession>A0AAN4W431</accession>
<comment type="catalytic activity">
    <reaction evidence="1">
        <text>AMP + H2O = D-ribose 5-phosphate + adenine</text>
        <dbReference type="Rhea" id="RHEA:20129"/>
        <dbReference type="ChEBI" id="CHEBI:15377"/>
        <dbReference type="ChEBI" id="CHEBI:16708"/>
        <dbReference type="ChEBI" id="CHEBI:78346"/>
        <dbReference type="ChEBI" id="CHEBI:456215"/>
        <dbReference type="EC" id="3.2.2.4"/>
    </reaction>
</comment>
<dbReference type="GO" id="GO:0008714">
    <property type="term" value="F:AMP nucleosidase activity"/>
    <property type="evidence" value="ECO:0007669"/>
    <property type="project" value="UniProtKB-EC"/>
</dbReference>
<evidence type="ECO:0000256" key="3">
    <source>
        <dbReference type="RuleBase" id="RU363015"/>
    </source>
</evidence>
<reference evidence="4 5" key="1">
    <citation type="submission" date="2021-12" db="EMBL/GenBank/DDBJ databases">
        <title>Genome sequencing of bacteria with rrn-lacking chromosome and rrn-plasmid.</title>
        <authorList>
            <person name="Anda M."/>
            <person name="Iwasaki W."/>
        </authorList>
    </citation>
    <scope>NUCLEOTIDE SEQUENCE [LARGE SCALE GENOMIC DNA]</scope>
    <source>
        <strain evidence="4 5">NBRC 15940</strain>
    </source>
</reference>
<evidence type="ECO:0000313" key="4">
    <source>
        <dbReference type="EMBL" id="GJM63650.1"/>
    </source>
</evidence>
<dbReference type="Pfam" id="PF03641">
    <property type="entry name" value="Lysine_decarbox"/>
    <property type="match status" value="1"/>
</dbReference>
<dbReference type="GO" id="GO:0005829">
    <property type="term" value="C:cytosol"/>
    <property type="evidence" value="ECO:0007669"/>
    <property type="project" value="TreeGrafter"/>
</dbReference>
<sequence>MDEQRLIAKRVAVFCGSKKGLNERYEQMAFDMGAALAKAGWEVVFGGSSSGLMGAMASGVMHQKGRLLGVYPPFLKERELVHRSLDEIYQVADLAERKKVLSELTIGSICLPGGVGTMDELFEMMTFNSIGQHNARFFALHNVHGYYDHLMRFFDQMADGGFVSDQILGRVVLEEDCQTMVKKIEHLSNLSGDH</sequence>
<dbReference type="Gene3D" id="3.40.50.450">
    <property type="match status" value="1"/>
</dbReference>
<keyword evidence="3" id="KW-0378">Hydrolase</keyword>
<comment type="caution">
    <text evidence="4">The sequence shown here is derived from an EMBL/GenBank/DDBJ whole genome shotgun (WGS) entry which is preliminary data.</text>
</comment>
<keyword evidence="5" id="KW-1185">Reference proteome</keyword>